<organism evidence="1 2">
    <name type="scientific">Eeniella nana</name>
    <name type="common">Yeast</name>
    <name type="synonym">Brettanomyces nanus</name>
    <dbReference type="NCBI Taxonomy" id="13502"/>
    <lineage>
        <taxon>Eukaryota</taxon>
        <taxon>Fungi</taxon>
        <taxon>Dikarya</taxon>
        <taxon>Ascomycota</taxon>
        <taxon>Saccharomycotina</taxon>
        <taxon>Pichiomycetes</taxon>
        <taxon>Pichiales</taxon>
        <taxon>Pichiaceae</taxon>
        <taxon>Brettanomyces</taxon>
    </lineage>
</organism>
<proteinExistence type="predicted"/>
<keyword evidence="2" id="KW-1185">Reference proteome</keyword>
<evidence type="ECO:0000313" key="1">
    <source>
        <dbReference type="EMBL" id="QPG73398.1"/>
    </source>
</evidence>
<name>A0A875RXM1_EENNA</name>
<dbReference type="KEGG" id="bnn:FOA43_000708"/>
<evidence type="ECO:0000313" key="2">
    <source>
        <dbReference type="Proteomes" id="UP000662931"/>
    </source>
</evidence>
<dbReference type="RefSeq" id="XP_038776963.1">
    <property type="nucleotide sequence ID" value="XM_038921035.1"/>
</dbReference>
<sequence length="575" mass="65645">MSNIVREGSSFYPFKIDDEHQFVVDTVIFAGHLVIVRRFLVEIFSLPKLKLCRSYKFHHPIEGCHIAIKVALYIKFSIKDIIILQDLNIYNTHCSVEDICVKSKLRSGLNDSLDASVYDGNIFVKTFTLSKDMDWRANCQLFPEQHYCFLDTCIIGHYMGYLDQILTNRFRIVKFGDNHQVISNISINITDPLVSSFIWLEKQTYALAGSCIWLVDGKLENITKIVIPSKGRILSMAKIVKNFRKLNNLIVVSTSDNKIHMLSEMRDPKIFETKVLFTKMFPLKKDETRFSFIGFSPLMSFVVSIKENSSPLQIPLENTQNSTRVAQSSSDSKLKVHFQSRKLVTSFNIEPDRRNDVLHLAMPSENIFLAESQLKSYVGLTSRCKLLLFSMASNQPIIEHFLQDLTVATLIRIPHCCKNNYALNVGIITVQQRRLSSTAIANLFVVGRGPTLALCDSVTLDDKCLRVSDNENCIISGDTTKFSLSVTHEVKLNVKSETYEGSINGKFHIVESRSDGNVVVEVSGERYTFLVQTTEKEVVTNTTRYVSDDHKSQTNCWTWMLVTNFGRRFFYRTSM</sequence>
<dbReference type="EMBL" id="CP064812">
    <property type="protein sequence ID" value="QPG73398.1"/>
    <property type="molecule type" value="Genomic_DNA"/>
</dbReference>
<reference evidence="1" key="1">
    <citation type="submission" date="2020-10" db="EMBL/GenBank/DDBJ databases">
        <authorList>
            <person name="Roach M.J.R."/>
        </authorList>
    </citation>
    <scope>NUCLEOTIDE SEQUENCE</scope>
    <source>
        <strain evidence="1">CBS 1945</strain>
    </source>
</reference>
<gene>
    <name evidence="1" type="ORF">FOA43_000708</name>
</gene>
<dbReference type="AlphaFoldDB" id="A0A875RXM1"/>
<accession>A0A875RXM1</accession>
<dbReference type="GeneID" id="62194109"/>
<protein>
    <submittedName>
        <fullName evidence="1">Uncharacterized protein</fullName>
    </submittedName>
</protein>
<dbReference type="Proteomes" id="UP000662931">
    <property type="component" value="Chromosome 1"/>
</dbReference>